<keyword evidence="3" id="KW-1185">Reference proteome</keyword>
<dbReference type="EMBL" id="BMPG01000004">
    <property type="protein sequence ID" value="GGL69496.1"/>
    <property type="molecule type" value="Genomic_DNA"/>
</dbReference>
<feature type="transmembrane region" description="Helical" evidence="1">
    <location>
        <begin position="35"/>
        <end position="52"/>
    </location>
</feature>
<dbReference type="Proteomes" id="UP000607197">
    <property type="component" value="Unassembled WGS sequence"/>
</dbReference>
<proteinExistence type="predicted"/>
<reference evidence="2" key="1">
    <citation type="journal article" date="2014" name="Int. J. Syst. Evol. Microbiol.">
        <title>Complete genome sequence of Corynebacterium casei LMG S-19264T (=DSM 44701T), isolated from a smear-ripened cheese.</title>
        <authorList>
            <consortium name="US DOE Joint Genome Institute (JGI-PGF)"/>
            <person name="Walter F."/>
            <person name="Albersmeier A."/>
            <person name="Kalinowski J."/>
            <person name="Ruckert C."/>
        </authorList>
    </citation>
    <scope>NUCLEOTIDE SEQUENCE</scope>
    <source>
        <strain evidence="2">JCM 19596</strain>
    </source>
</reference>
<reference evidence="2" key="2">
    <citation type="submission" date="2020-09" db="EMBL/GenBank/DDBJ databases">
        <authorList>
            <person name="Sun Q."/>
            <person name="Ohkuma M."/>
        </authorList>
    </citation>
    <scope>NUCLEOTIDE SEQUENCE</scope>
    <source>
        <strain evidence="2">JCM 19596</strain>
    </source>
</reference>
<accession>A0A830F704</accession>
<name>A0A830F704_9EURY</name>
<dbReference type="AlphaFoldDB" id="A0A830F704"/>
<feature type="transmembrane region" description="Helical" evidence="1">
    <location>
        <begin position="12"/>
        <end position="29"/>
    </location>
</feature>
<keyword evidence="1" id="KW-0472">Membrane</keyword>
<keyword evidence="1" id="KW-1133">Transmembrane helix</keyword>
<sequence>MHRTPGTLGETVVASAIFLGLLALALLVASAPGPVLATLALVAAGLAGRRALRRLAARRRTGRARRVCLPVVDVCVTA</sequence>
<evidence type="ECO:0000256" key="1">
    <source>
        <dbReference type="SAM" id="Phobius"/>
    </source>
</evidence>
<keyword evidence="1" id="KW-0812">Transmembrane</keyword>
<gene>
    <name evidence="2" type="ORF">GCM10009039_29290</name>
</gene>
<protein>
    <submittedName>
        <fullName evidence="2">Uncharacterized protein</fullName>
    </submittedName>
</protein>
<organism evidence="2 3">
    <name type="scientific">Halocalculus aciditolerans</name>
    <dbReference type="NCBI Taxonomy" id="1383812"/>
    <lineage>
        <taxon>Archaea</taxon>
        <taxon>Methanobacteriati</taxon>
        <taxon>Methanobacteriota</taxon>
        <taxon>Stenosarchaea group</taxon>
        <taxon>Halobacteria</taxon>
        <taxon>Halobacteriales</taxon>
        <taxon>Halobacteriaceae</taxon>
        <taxon>Halocalculus</taxon>
    </lineage>
</organism>
<comment type="caution">
    <text evidence="2">The sequence shown here is derived from an EMBL/GenBank/DDBJ whole genome shotgun (WGS) entry which is preliminary data.</text>
</comment>
<evidence type="ECO:0000313" key="2">
    <source>
        <dbReference type="EMBL" id="GGL69496.1"/>
    </source>
</evidence>
<evidence type="ECO:0000313" key="3">
    <source>
        <dbReference type="Proteomes" id="UP000607197"/>
    </source>
</evidence>